<protein>
    <recommendedName>
        <fullName evidence="5">Bromo domain-containing protein</fullName>
    </recommendedName>
</protein>
<dbReference type="CDD" id="cd04369">
    <property type="entry name" value="Bromodomain"/>
    <property type="match status" value="1"/>
</dbReference>
<accession>A0AAD4RV40</accession>
<dbReference type="Proteomes" id="UP001202328">
    <property type="component" value="Unassembled WGS sequence"/>
</dbReference>
<evidence type="ECO:0000256" key="2">
    <source>
        <dbReference type="PROSITE-ProRule" id="PRU00035"/>
    </source>
</evidence>
<reference evidence="6" key="1">
    <citation type="submission" date="2022-04" db="EMBL/GenBank/DDBJ databases">
        <title>A functionally conserved STORR gene fusion in Papaver species that diverged 16.8 million years ago.</title>
        <authorList>
            <person name="Catania T."/>
        </authorList>
    </citation>
    <scope>NUCLEOTIDE SEQUENCE</scope>
    <source>
        <strain evidence="6">S-188037</strain>
    </source>
</reference>
<dbReference type="EMBL" id="JAJJMB010017985">
    <property type="protein sequence ID" value="KAI3832968.1"/>
    <property type="molecule type" value="Genomic_DNA"/>
</dbReference>
<feature type="compositionally biased region" description="Basic residues" evidence="4">
    <location>
        <begin position="568"/>
        <end position="582"/>
    </location>
</feature>
<dbReference type="InterPro" id="IPR001487">
    <property type="entry name" value="Bromodomain"/>
</dbReference>
<feature type="region of interest" description="Disordered" evidence="4">
    <location>
        <begin position="458"/>
        <end position="481"/>
    </location>
</feature>
<evidence type="ECO:0000259" key="5">
    <source>
        <dbReference type="PROSITE" id="PS50014"/>
    </source>
</evidence>
<dbReference type="PANTHER" id="PTHR37888">
    <property type="entry name" value="DNA-BINDING BROMODOMAIN-CONTAINING PROTEIN"/>
    <property type="match status" value="1"/>
</dbReference>
<dbReference type="InterPro" id="IPR001005">
    <property type="entry name" value="SANT/Myb"/>
</dbReference>
<dbReference type="SMART" id="SM00297">
    <property type="entry name" value="BROMO"/>
    <property type="match status" value="1"/>
</dbReference>
<keyword evidence="3" id="KW-0175">Coiled coil</keyword>
<keyword evidence="7" id="KW-1185">Reference proteome</keyword>
<feature type="region of interest" description="Disordered" evidence="4">
    <location>
        <begin position="560"/>
        <end position="599"/>
    </location>
</feature>
<proteinExistence type="predicted"/>
<dbReference type="Gene3D" id="1.20.920.10">
    <property type="entry name" value="Bromodomain-like"/>
    <property type="match status" value="1"/>
</dbReference>
<feature type="domain" description="Bromo" evidence="5">
    <location>
        <begin position="296"/>
        <end position="366"/>
    </location>
</feature>
<evidence type="ECO:0000256" key="1">
    <source>
        <dbReference type="ARBA" id="ARBA00023117"/>
    </source>
</evidence>
<evidence type="ECO:0000256" key="3">
    <source>
        <dbReference type="SAM" id="Coils"/>
    </source>
</evidence>
<keyword evidence="1 2" id="KW-0103">Bromodomain</keyword>
<feature type="coiled-coil region" evidence="3">
    <location>
        <begin position="81"/>
        <end position="115"/>
    </location>
</feature>
<dbReference type="Pfam" id="PF00439">
    <property type="entry name" value="Bromodomain"/>
    <property type="match status" value="1"/>
</dbReference>
<dbReference type="PANTHER" id="PTHR37888:SF4">
    <property type="entry name" value="OS07G0565300 PROTEIN"/>
    <property type="match status" value="1"/>
</dbReference>
<evidence type="ECO:0000313" key="7">
    <source>
        <dbReference type="Proteomes" id="UP001202328"/>
    </source>
</evidence>
<evidence type="ECO:0000256" key="4">
    <source>
        <dbReference type="SAM" id="MobiDB-lite"/>
    </source>
</evidence>
<sequence>MMKETEMIMMMNWGTWEELLLGGAVIRHGTRAWDAVASELRSRTIYPFSFTPEVCKAKYRDLRKRYCGCKTWFEELRKQRVAELKRELVKSEDSIGSLETKIESLKAEKVEDQHQDNDNINMVRYDPRPTVSPDSNGSTERIGFHLKETSNNSKDGLSASSFTEETRTNWSPVCQVPIATASNQEMENLTDTGPEDAKVKPENLRSVEEVCADIPISNLRKRRGKRKRKDCSSIELKKETSVGENGESDVLSTAEVPMDGRDFDDQGAKLSDRVDQTVVIKGGEKLDLMKIFESFMENEHASMFCSRLDSQKRARYKNTIRRHMDFNTIRAGISNGSIKSTRELYRDILLLTNNAINFYSKNTRQYTLAISLRNLAKNTFQQIQNVSCLDSGGDSIGGGGDRISCEAQQFSLPVKPRSIRPRIRKVIGKLVTEERMSPKKDGKKSRSEVEDILIPTRETKKGKTETTEEVSTLKKDTKKGQTEMGEKITLKLTKKRKTEAEEIVAQKRKTEAEEIIAQKPVNKNSKTEVPKQMIPSRKETKKGRSDTKILVESPLVALEVVKKTGAGRSKKVGRGNGGKKPKRTETDGVVKGRKSTRRR</sequence>
<feature type="region of interest" description="Disordered" evidence="4">
    <location>
        <begin position="515"/>
        <end position="548"/>
    </location>
</feature>
<comment type="caution">
    <text evidence="6">The sequence shown here is derived from an EMBL/GenBank/DDBJ whole genome shotgun (WGS) entry which is preliminary data.</text>
</comment>
<feature type="compositionally biased region" description="Basic and acidic residues" evidence="4">
    <location>
        <begin position="258"/>
        <end position="267"/>
    </location>
</feature>
<dbReference type="CDD" id="cd00167">
    <property type="entry name" value="SANT"/>
    <property type="match status" value="1"/>
</dbReference>
<dbReference type="AlphaFoldDB" id="A0AAD4RV40"/>
<gene>
    <name evidence="6" type="ORF">MKW98_025852</name>
</gene>
<feature type="compositionally biased region" description="Basic and acidic residues" evidence="4">
    <location>
        <begin position="536"/>
        <end position="548"/>
    </location>
</feature>
<name>A0AAD4RV40_9MAGN</name>
<dbReference type="InterPro" id="IPR036427">
    <property type="entry name" value="Bromodomain-like_sf"/>
</dbReference>
<dbReference type="SUPFAM" id="SSF47370">
    <property type="entry name" value="Bromodomain"/>
    <property type="match status" value="1"/>
</dbReference>
<evidence type="ECO:0000313" key="6">
    <source>
        <dbReference type="EMBL" id="KAI3832968.1"/>
    </source>
</evidence>
<organism evidence="6 7">
    <name type="scientific">Papaver atlanticum</name>
    <dbReference type="NCBI Taxonomy" id="357466"/>
    <lineage>
        <taxon>Eukaryota</taxon>
        <taxon>Viridiplantae</taxon>
        <taxon>Streptophyta</taxon>
        <taxon>Embryophyta</taxon>
        <taxon>Tracheophyta</taxon>
        <taxon>Spermatophyta</taxon>
        <taxon>Magnoliopsida</taxon>
        <taxon>Ranunculales</taxon>
        <taxon>Papaveraceae</taxon>
        <taxon>Papaveroideae</taxon>
        <taxon>Papaver</taxon>
    </lineage>
</organism>
<feature type="region of interest" description="Disordered" evidence="4">
    <location>
        <begin position="238"/>
        <end position="267"/>
    </location>
</feature>
<dbReference type="PROSITE" id="PS50014">
    <property type="entry name" value="BROMODOMAIN_2"/>
    <property type="match status" value="1"/>
</dbReference>